<name>A0A2M6UQX0_9HYPH</name>
<organism evidence="2 3">
    <name type="scientific">Bartonella tribocorum</name>
    <dbReference type="NCBI Taxonomy" id="85701"/>
    <lineage>
        <taxon>Bacteria</taxon>
        <taxon>Pseudomonadati</taxon>
        <taxon>Pseudomonadota</taxon>
        <taxon>Alphaproteobacteria</taxon>
        <taxon>Hyphomicrobiales</taxon>
        <taxon>Bartonellaceae</taxon>
        <taxon>Bartonella</taxon>
    </lineage>
</organism>
<evidence type="ECO:0000313" key="3">
    <source>
        <dbReference type="Proteomes" id="UP000229839"/>
    </source>
</evidence>
<comment type="caution">
    <text evidence="2">The sequence shown here is derived from an EMBL/GenBank/DDBJ whole genome shotgun (WGS) entry which is preliminary data.</text>
</comment>
<dbReference type="AlphaFoldDB" id="A0A2M6UQX0"/>
<dbReference type="GO" id="GO:0005198">
    <property type="term" value="F:structural molecule activity"/>
    <property type="evidence" value="ECO:0007669"/>
    <property type="project" value="InterPro"/>
</dbReference>
<evidence type="ECO:0000256" key="1">
    <source>
        <dbReference type="SAM" id="MobiDB-lite"/>
    </source>
</evidence>
<dbReference type="NCBIfam" id="TIGR01539">
    <property type="entry name" value="portal_lambda"/>
    <property type="match status" value="1"/>
</dbReference>
<dbReference type="OrthoDB" id="9770450at2"/>
<feature type="compositionally biased region" description="Polar residues" evidence="1">
    <location>
        <begin position="513"/>
        <end position="523"/>
    </location>
</feature>
<dbReference type="GO" id="GO:0019068">
    <property type="term" value="P:virion assembly"/>
    <property type="evidence" value="ECO:0007669"/>
    <property type="project" value="InterPro"/>
</dbReference>
<dbReference type="Pfam" id="PF05136">
    <property type="entry name" value="Phage_portal_2"/>
    <property type="match status" value="1"/>
</dbReference>
<dbReference type="InterPro" id="IPR006429">
    <property type="entry name" value="Phage_lambda_portal"/>
</dbReference>
<evidence type="ECO:0000313" key="2">
    <source>
        <dbReference type="EMBL" id="PIT68567.1"/>
    </source>
</evidence>
<feature type="compositionally biased region" description="Acidic residues" evidence="1">
    <location>
        <begin position="499"/>
        <end position="508"/>
    </location>
</feature>
<accession>A0A2M6UQX0</accession>
<sequence length="523" mass="59915">MAGLFNKITGFFTISRQHNPHFEAASKSRRMSGFAPAKQHINKAIEECGDTIVARSRWLYDNESLYGSATEEWVSAAVSDGIKPYPRIEGFQEEKKKLLDLWWQWVDEADYDEDASFYGLQATIAREVFLTGECFVRLHYVDLYGRSGVPLQLQVYPTEMLDLTYNGPAEIEGNYIRMGIEFDASGKRVAYHFWEHHPYDDCPANRAFKSQERICVPAEMVIHIKERRIAGQLRGSPKITRCMTKIFQLESYDDAELERKKTAALFAVFITGKESHEAELEENREKTKIEQKVEKKIEEVPEEHPIYPGSVNVVDGEKQITFSNPVEVGGSYEAFQFRNISRICSALNMPYAVVTGDVTRGNFSNVRTSIIQFRRHVKQWREHIIAFQFNRIVWARFVEMAVLGKCVHLPGWEENSLPWLQCESFAPPLEMIDPIKDITAEKEEIRAGLKTRRMALAERGFDIDSIHAELEEERTDARTRGLSFDTDNALAPSASNQLIDDEDSETSESYESNQYSKAQANGE</sequence>
<feature type="region of interest" description="Disordered" evidence="1">
    <location>
        <begin position="474"/>
        <end position="523"/>
    </location>
</feature>
<dbReference type="RefSeq" id="WP_100129264.1">
    <property type="nucleotide sequence ID" value="NZ_CADDYI010000016.1"/>
</dbReference>
<gene>
    <name evidence="2" type="ORF">CER18_06610</name>
</gene>
<proteinExistence type="predicted"/>
<dbReference type="EMBL" id="NJGE01000015">
    <property type="protein sequence ID" value="PIT68567.1"/>
    <property type="molecule type" value="Genomic_DNA"/>
</dbReference>
<dbReference type="Proteomes" id="UP000229839">
    <property type="component" value="Unassembled WGS sequence"/>
</dbReference>
<reference evidence="2 3" key="1">
    <citation type="submission" date="2017-06" db="EMBL/GenBank/DDBJ databases">
        <title>Draft genome of Bartonella tribocorum strain L103, isolated from a rodent in Laos.</title>
        <authorList>
            <person name="Hadjadj L."/>
            <person name="Jiyipong T."/>
            <person name="Morand S."/>
            <person name="Diene S.M."/>
            <person name="Rolain J.-M."/>
        </authorList>
    </citation>
    <scope>NUCLEOTIDE SEQUENCE [LARGE SCALE GENOMIC DNA]</scope>
    <source>
        <strain evidence="2 3">L103</strain>
    </source>
</reference>
<dbReference type="STRING" id="85701.BM1374166_00315"/>
<protein>
    <submittedName>
        <fullName evidence="2">Phage portal protein</fullName>
    </submittedName>
</protein>